<evidence type="ECO:0000256" key="3">
    <source>
        <dbReference type="ARBA" id="ARBA00048782"/>
    </source>
</evidence>
<dbReference type="GO" id="GO:0034599">
    <property type="term" value="P:cellular response to oxidative stress"/>
    <property type="evidence" value="ECO:0007669"/>
    <property type="project" value="TreeGrafter"/>
</dbReference>
<keyword evidence="1 4" id="KW-0560">Oxidoreductase</keyword>
<dbReference type="Gene3D" id="3.30.1060.10">
    <property type="entry name" value="Peptide methionine sulphoxide reductase MsrA"/>
    <property type="match status" value="1"/>
</dbReference>
<keyword evidence="7" id="KW-1185">Reference proteome</keyword>
<dbReference type="HAMAP" id="MF_01401">
    <property type="entry name" value="MsrA"/>
    <property type="match status" value="1"/>
</dbReference>
<dbReference type="AlphaFoldDB" id="A0A1M6F6S8"/>
<dbReference type="NCBIfam" id="TIGR00401">
    <property type="entry name" value="msrA"/>
    <property type="match status" value="1"/>
</dbReference>
<dbReference type="EC" id="1.8.4.11" evidence="4"/>
<feature type="domain" description="Peptide methionine sulphoxide reductase MsrA" evidence="5">
    <location>
        <begin position="3"/>
        <end position="153"/>
    </location>
</feature>
<evidence type="ECO:0000259" key="5">
    <source>
        <dbReference type="Pfam" id="PF01625"/>
    </source>
</evidence>
<organism evidence="6 7">
    <name type="scientific">Geosporobacter subterraneus DSM 17957</name>
    <dbReference type="NCBI Taxonomy" id="1121919"/>
    <lineage>
        <taxon>Bacteria</taxon>
        <taxon>Bacillati</taxon>
        <taxon>Bacillota</taxon>
        <taxon>Clostridia</taxon>
        <taxon>Peptostreptococcales</taxon>
        <taxon>Thermotaleaceae</taxon>
        <taxon>Geosporobacter</taxon>
    </lineage>
</organism>
<dbReference type="Pfam" id="PF01625">
    <property type="entry name" value="PMSR"/>
    <property type="match status" value="1"/>
</dbReference>
<dbReference type="OrthoDB" id="4174719at2"/>
<evidence type="ECO:0000313" key="6">
    <source>
        <dbReference type="EMBL" id="SHI93428.1"/>
    </source>
</evidence>
<accession>A0A1M6F6S8</accession>
<comment type="similarity">
    <text evidence="4">Belongs to the MsrA Met sulfoxide reductase family.</text>
</comment>
<dbReference type="GO" id="GO:0033744">
    <property type="term" value="F:L-methionine:thioredoxin-disulfide S-oxidoreductase activity"/>
    <property type="evidence" value="ECO:0007669"/>
    <property type="project" value="RHEA"/>
</dbReference>
<dbReference type="Proteomes" id="UP000184536">
    <property type="component" value="Unassembled WGS sequence"/>
</dbReference>
<sequence length="161" mass="18650">MKEIVLAGGCFWGVEAYFSRIEGVVETKVGYANGHVENPTYRQVCTAATGHTESCYIKYDEKIISLEKLLNRFWKIIDPTLLNRQGPDIGPQYRTGIYYIDKEDLERILQTKKEQEKLYSMPIVTEIEPLQCFYPAEEYHQRYLEKNPGGYCHIDLDALGE</sequence>
<gene>
    <name evidence="4" type="primary">msrA</name>
    <name evidence="6" type="ORF">SAMN02745975_00931</name>
</gene>
<comment type="catalytic activity">
    <reaction evidence="2 4">
        <text>L-methionyl-[protein] + [thioredoxin]-disulfide + H2O = L-methionyl-(S)-S-oxide-[protein] + [thioredoxin]-dithiol</text>
        <dbReference type="Rhea" id="RHEA:14217"/>
        <dbReference type="Rhea" id="RHEA-COMP:10698"/>
        <dbReference type="Rhea" id="RHEA-COMP:10700"/>
        <dbReference type="Rhea" id="RHEA-COMP:12313"/>
        <dbReference type="Rhea" id="RHEA-COMP:12315"/>
        <dbReference type="ChEBI" id="CHEBI:15377"/>
        <dbReference type="ChEBI" id="CHEBI:16044"/>
        <dbReference type="ChEBI" id="CHEBI:29950"/>
        <dbReference type="ChEBI" id="CHEBI:44120"/>
        <dbReference type="ChEBI" id="CHEBI:50058"/>
        <dbReference type="EC" id="1.8.4.11"/>
    </reaction>
</comment>
<evidence type="ECO:0000256" key="2">
    <source>
        <dbReference type="ARBA" id="ARBA00047806"/>
    </source>
</evidence>
<dbReference type="GO" id="GO:0005737">
    <property type="term" value="C:cytoplasm"/>
    <property type="evidence" value="ECO:0007669"/>
    <property type="project" value="TreeGrafter"/>
</dbReference>
<evidence type="ECO:0000256" key="4">
    <source>
        <dbReference type="HAMAP-Rule" id="MF_01401"/>
    </source>
</evidence>
<evidence type="ECO:0000313" key="7">
    <source>
        <dbReference type="Proteomes" id="UP000184536"/>
    </source>
</evidence>
<evidence type="ECO:0000256" key="1">
    <source>
        <dbReference type="ARBA" id="ARBA00023002"/>
    </source>
</evidence>
<dbReference type="InterPro" id="IPR036509">
    <property type="entry name" value="Met_Sox_Rdtase_MsrA_sf"/>
</dbReference>
<dbReference type="PANTHER" id="PTHR42799">
    <property type="entry name" value="MITOCHONDRIAL PEPTIDE METHIONINE SULFOXIDE REDUCTASE"/>
    <property type="match status" value="1"/>
</dbReference>
<dbReference type="SUPFAM" id="SSF55068">
    <property type="entry name" value="Peptide methionine sulfoxide reductase"/>
    <property type="match status" value="1"/>
</dbReference>
<proteinExistence type="inferred from homology"/>
<protein>
    <recommendedName>
        <fullName evidence="4">Peptide methionine sulfoxide reductase MsrA</fullName>
        <shortName evidence="4">Protein-methionine-S-oxide reductase</shortName>
        <ecNumber evidence="4">1.8.4.11</ecNumber>
    </recommendedName>
    <alternativeName>
        <fullName evidence="4">Peptide-methionine (S)-S-oxide reductase</fullName>
        <shortName evidence="4">Peptide Met(O) reductase</shortName>
    </alternativeName>
</protein>
<dbReference type="PANTHER" id="PTHR42799:SF2">
    <property type="entry name" value="MITOCHONDRIAL PEPTIDE METHIONINE SULFOXIDE REDUCTASE"/>
    <property type="match status" value="1"/>
</dbReference>
<dbReference type="GO" id="GO:0008113">
    <property type="term" value="F:peptide-methionine (S)-S-oxide reductase activity"/>
    <property type="evidence" value="ECO:0007669"/>
    <property type="project" value="UniProtKB-UniRule"/>
</dbReference>
<dbReference type="RefSeq" id="WP_110940197.1">
    <property type="nucleotide sequence ID" value="NZ_FQZV01000010.1"/>
</dbReference>
<reference evidence="7" key="1">
    <citation type="submission" date="2016-11" db="EMBL/GenBank/DDBJ databases">
        <authorList>
            <person name="Varghese N."/>
            <person name="Submissions S."/>
        </authorList>
    </citation>
    <scope>NUCLEOTIDE SEQUENCE [LARGE SCALE GENOMIC DNA]</scope>
    <source>
        <strain evidence="7">DSM 17957</strain>
    </source>
</reference>
<dbReference type="InterPro" id="IPR050162">
    <property type="entry name" value="MsrA_MetSO_reductase"/>
</dbReference>
<dbReference type="STRING" id="1121919.SAMN02745975_00931"/>
<feature type="active site" evidence="4">
    <location>
        <position position="10"/>
    </location>
</feature>
<dbReference type="EMBL" id="FQZV01000010">
    <property type="protein sequence ID" value="SHI93428.1"/>
    <property type="molecule type" value="Genomic_DNA"/>
</dbReference>
<dbReference type="InterPro" id="IPR002569">
    <property type="entry name" value="Met_Sox_Rdtase_MsrA_dom"/>
</dbReference>
<name>A0A1M6F6S8_9FIRM</name>
<comment type="function">
    <text evidence="4">Has an important function as a repair enzyme for proteins that have been inactivated by oxidation. Catalyzes the reversible oxidation-reduction of methionine sulfoxide in proteins to methionine.</text>
</comment>
<comment type="catalytic activity">
    <reaction evidence="3 4">
        <text>[thioredoxin]-disulfide + L-methionine + H2O = L-methionine (S)-S-oxide + [thioredoxin]-dithiol</text>
        <dbReference type="Rhea" id="RHEA:19993"/>
        <dbReference type="Rhea" id="RHEA-COMP:10698"/>
        <dbReference type="Rhea" id="RHEA-COMP:10700"/>
        <dbReference type="ChEBI" id="CHEBI:15377"/>
        <dbReference type="ChEBI" id="CHEBI:29950"/>
        <dbReference type="ChEBI" id="CHEBI:50058"/>
        <dbReference type="ChEBI" id="CHEBI:57844"/>
        <dbReference type="ChEBI" id="CHEBI:58772"/>
        <dbReference type="EC" id="1.8.4.11"/>
    </reaction>
</comment>